<comment type="caution">
    <text evidence="1">The sequence shown here is derived from an EMBL/GenBank/DDBJ whole genome shotgun (WGS) entry which is preliminary data.</text>
</comment>
<organism evidence="1">
    <name type="scientific">marine sediment metagenome</name>
    <dbReference type="NCBI Taxonomy" id="412755"/>
    <lineage>
        <taxon>unclassified sequences</taxon>
        <taxon>metagenomes</taxon>
        <taxon>ecological metagenomes</taxon>
    </lineage>
</organism>
<name>A0A0F9VI32_9ZZZZ</name>
<dbReference type="EMBL" id="LAZR01000349">
    <property type="protein sequence ID" value="KKN73176.1"/>
    <property type="molecule type" value="Genomic_DNA"/>
</dbReference>
<dbReference type="AlphaFoldDB" id="A0A0F9VI32"/>
<reference evidence="1" key="1">
    <citation type="journal article" date="2015" name="Nature">
        <title>Complex archaea that bridge the gap between prokaryotes and eukaryotes.</title>
        <authorList>
            <person name="Spang A."/>
            <person name="Saw J.H."/>
            <person name="Jorgensen S.L."/>
            <person name="Zaremba-Niedzwiedzka K."/>
            <person name="Martijn J."/>
            <person name="Lind A.E."/>
            <person name="van Eijk R."/>
            <person name="Schleper C."/>
            <person name="Guy L."/>
            <person name="Ettema T.J."/>
        </authorList>
    </citation>
    <scope>NUCLEOTIDE SEQUENCE</scope>
</reference>
<sequence>MSHAKIKTMFPGVPEAKKLSQVKDKDEKRFMVDGAFFKLERLTEITREVDDMKENDPDLFAAAQAKLDQKIADLKAAKTI</sequence>
<accession>A0A0F9VI32</accession>
<evidence type="ECO:0000313" key="1">
    <source>
        <dbReference type="EMBL" id="KKN73176.1"/>
    </source>
</evidence>
<gene>
    <name evidence="1" type="ORF">LCGC14_0403490</name>
</gene>
<proteinExistence type="predicted"/>
<protein>
    <submittedName>
        <fullName evidence="1">Uncharacterized protein</fullName>
    </submittedName>
</protein>